<dbReference type="AlphaFoldDB" id="A0A2P8DU54"/>
<dbReference type="RefSeq" id="WP_106580940.1">
    <property type="nucleotide sequence ID" value="NZ_PYGA01000001.1"/>
</dbReference>
<accession>A0A2P8DU54</accession>
<feature type="chain" id="PRO_5015180164" description="DUF4352 domain-containing protein" evidence="1">
    <location>
        <begin position="25"/>
        <end position="218"/>
    </location>
</feature>
<gene>
    <name evidence="2" type="ORF">CLV63_101225</name>
</gene>
<sequence>MNGAAVMRWVRACAGAVFTVAALAATLAVRDAMPTYEERYRPLGDSGAVGEKLGTLDFTFTADKVVLAKAVRTRPDTGFSDTVASKRLFKTDLVWVIVQGRTTATRRALTDPIDGARAITADGVEMRTGSGAFLPPAERGDQVPMGRAMGVTFVFDVPPEDLDGLRMRLTDPPGLIDEEFTGLPWQDARLAPGVEVDLGLDAESARDARDAYELPEYE</sequence>
<proteinExistence type="predicted"/>
<evidence type="ECO:0000313" key="3">
    <source>
        <dbReference type="Proteomes" id="UP000240542"/>
    </source>
</evidence>
<organism evidence="2 3">
    <name type="scientific">Murinocardiopsis flavida</name>
    <dbReference type="NCBI Taxonomy" id="645275"/>
    <lineage>
        <taxon>Bacteria</taxon>
        <taxon>Bacillati</taxon>
        <taxon>Actinomycetota</taxon>
        <taxon>Actinomycetes</taxon>
        <taxon>Streptosporangiales</taxon>
        <taxon>Nocardiopsidaceae</taxon>
        <taxon>Murinocardiopsis</taxon>
    </lineage>
</organism>
<dbReference type="EMBL" id="PYGA01000001">
    <property type="protein sequence ID" value="PSL00749.1"/>
    <property type="molecule type" value="Genomic_DNA"/>
</dbReference>
<evidence type="ECO:0008006" key="4">
    <source>
        <dbReference type="Google" id="ProtNLM"/>
    </source>
</evidence>
<feature type="signal peptide" evidence="1">
    <location>
        <begin position="1"/>
        <end position="24"/>
    </location>
</feature>
<protein>
    <recommendedName>
        <fullName evidence="4">DUF4352 domain-containing protein</fullName>
    </recommendedName>
</protein>
<name>A0A2P8DU54_9ACTN</name>
<comment type="caution">
    <text evidence="2">The sequence shown here is derived from an EMBL/GenBank/DDBJ whole genome shotgun (WGS) entry which is preliminary data.</text>
</comment>
<reference evidence="2 3" key="1">
    <citation type="submission" date="2018-03" db="EMBL/GenBank/DDBJ databases">
        <title>Genomic Encyclopedia of Archaeal and Bacterial Type Strains, Phase II (KMG-II): from individual species to whole genera.</title>
        <authorList>
            <person name="Goeker M."/>
        </authorList>
    </citation>
    <scope>NUCLEOTIDE SEQUENCE [LARGE SCALE GENOMIC DNA]</scope>
    <source>
        <strain evidence="2 3">DSM 45312</strain>
    </source>
</reference>
<keyword evidence="1" id="KW-0732">Signal</keyword>
<keyword evidence="3" id="KW-1185">Reference proteome</keyword>
<evidence type="ECO:0000256" key="1">
    <source>
        <dbReference type="SAM" id="SignalP"/>
    </source>
</evidence>
<dbReference type="Proteomes" id="UP000240542">
    <property type="component" value="Unassembled WGS sequence"/>
</dbReference>
<evidence type="ECO:0000313" key="2">
    <source>
        <dbReference type="EMBL" id="PSL00749.1"/>
    </source>
</evidence>